<evidence type="ECO:0000256" key="2">
    <source>
        <dbReference type="ARBA" id="ARBA00010790"/>
    </source>
</evidence>
<name>A0AAW9RMF7_9HYPH</name>
<keyword evidence="9" id="KW-1185">Reference proteome</keyword>
<reference evidence="8 9" key="1">
    <citation type="submission" date="2024-02" db="EMBL/GenBank/DDBJ databases">
        <title>Genome analysis and characterization of Microbaculum marinisediminis sp. nov., isolated from marine sediment.</title>
        <authorList>
            <person name="Du Z.-J."/>
            <person name="Ye Y.-Q."/>
            <person name="Zhang Z.-R."/>
            <person name="Yuan S.-M."/>
            <person name="Zhang X.-Y."/>
        </authorList>
    </citation>
    <scope>NUCLEOTIDE SEQUENCE [LARGE SCALE GENOMIC DNA]</scope>
    <source>
        <strain evidence="8 9">SDUM1044001</strain>
    </source>
</reference>
<dbReference type="PIRSF" id="PIRSF000137">
    <property type="entry name" value="Alcohol_oxidase"/>
    <property type="match status" value="1"/>
</dbReference>
<dbReference type="SUPFAM" id="SSF54373">
    <property type="entry name" value="FAD-linked reductases, C-terminal domain"/>
    <property type="match status" value="1"/>
</dbReference>
<sequence>MPAGISVAQAFDYIVVGAGTAGSILAARLAEDTGTTVCVVEAGPADRHPLIHVPAGFTRLLSEPSVTWQFRTEPSEGTAGRQIATVQGRVLGGSGAINGMIYVRGQPADYDHWAQLGNRGWGYEDLLPYFRRVERRIGGGSDGGTDEAVRGRSGPIPVTDMDWIHPVSEAFIDAAVKAGMPRNPDYNSGDQEGVGYFQRTIDRGLRSTTAKAYLKPAMRRGAIRLVTRATATAVTFEGTRATGVRVLRDGVQAEETIKAKREVILCAGTVNTARLLQISGIGPAGLLRDIGADVVADRPGVGANLIDHYSARLVMRARPHVVTLNELARGPRLAGQILRWAAKRPSILALTPSQIYLFRKSSPELDLPDLQCVFTPGSYKEGQHYVLDSYPGVTGGAWQHRPLSRGHVHARSLDVRVDPVIQPNYLAHPIDRQVMVAGMNFVRSLLHSPGLAAYLEAETIPGDKVHTDDEMLDFCRRNGSTGYHLVGTARMGSPDDAMAVVDDRLKVHGVGALRVADASVMPGIPSANTHTATMVVAEKASDMIRER</sequence>
<evidence type="ECO:0000313" key="8">
    <source>
        <dbReference type="EMBL" id="MEJ8570579.1"/>
    </source>
</evidence>
<feature type="domain" description="Glucose-methanol-choline oxidoreductase N-terminal" evidence="7">
    <location>
        <begin position="88"/>
        <end position="111"/>
    </location>
</feature>
<dbReference type="PROSITE" id="PS00623">
    <property type="entry name" value="GMC_OXRED_1"/>
    <property type="match status" value="1"/>
</dbReference>
<comment type="caution">
    <text evidence="8">The sequence shown here is derived from an EMBL/GenBank/DDBJ whole genome shotgun (WGS) entry which is preliminary data.</text>
</comment>
<protein>
    <submittedName>
        <fullName evidence="8">GMC family oxidoreductase N-terminal domain-containing protein</fullName>
    </submittedName>
</protein>
<dbReference type="InterPro" id="IPR036188">
    <property type="entry name" value="FAD/NAD-bd_sf"/>
</dbReference>
<dbReference type="AlphaFoldDB" id="A0AAW9RMF7"/>
<dbReference type="InterPro" id="IPR012132">
    <property type="entry name" value="GMC_OxRdtase"/>
</dbReference>
<dbReference type="GO" id="GO:0050660">
    <property type="term" value="F:flavin adenine dinucleotide binding"/>
    <property type="evidence" value="ECO:0007669"/>
    <property type="project" value="InterPro"/>
</dbReference>
<dbReference type="InterPro" id="IPR000172">
    <property type="entry name" value="GMC_OxRdtase_N"/>
</dbReference>
<dbReference type="Pfam" id="PF00732">
    <property type="entry name" value="GMC_oxred_N"/>
    <property type="match status" value="1"/>
</dbReference>
<evidence type="ECO:0000259" key="7">
    <source>
        <dbReference type="PROSITE" id="PS00623"/>
    </source>
</evidence>
<comment type="similarity">
    <text evidence="2 6">Belongs to the GMC oxidoreductase family.</text>
</comment>
<dbReference type="SUPFAM" id="SSF51905">
    <property type="entry name" value="FAD/NAD(P)-binding domain"/>
    <property type="match status" value="1"/>
</dbReference>
<evidence type="ECO:0000256" key="4">
    <source>
        <dbReference type="ARBA" id="ARBA00022827"/>
    </source>
</evidence>
<dbReference type="RefSeq" id="WP_340328326.1">
    <property type="nucleotide sequence ID" value="NZ_JAZHOF010000002.1"/>
</dbReference>
<evidence type="ECO:0000256" key="1">
    <source>
        <dbReference type="ARBA" id="ARBA00001974"/>
    </source>
</evidence>
<feature type="binding site" evidence="5">
    <location>
        <position position="90"/>
    </location>
    <ligand>
        <name>FAD</name>
        <dbReference type="ChEBI" id="CHEBI:57692"/>
    </ligand>
</feature>
<keyword evidence="4 5" id="KW-0274">FAD</keyword>
<dbReference type="Gene3D" id="3.50.50.60">
    <property type="entry name" value="FAD/NAD(P)-binding domain"/>
    <property type="match status" value="1"/>
</dbReference>
<dbReference type="PANTHER" id="PTHR11552:SF147">
    <property type="entry name" value="CHOLINE DEHYDROGENASE, MITOCHONDRIAL"/>
    <property type="match status" value="1"/>
</dbReference>
<evidence type="ECO:0000313" key="9">
    <source>
        <dbReference type="Proteomes" id="UP001378188"/>
    </source>
</evidence>
<comment type="cofactor">
    <cofactor evidence="1 5">
        <name>FAD</name>
        <dbReference type="ChEBI" id="CHEBI:57692"/>
    </cofactor>
</comment>
<evidence type="ECO:0000256" key="5">
    <source>
        <dbReference type="PIRSR" id="PIRSR000137-2"/>
    </source>
</evidence>
<gene>
    <name evidence="8" type="ORF">V3328_03795</name>
</gene>
<dbReference type="EMBL" id="JAZHOF010000002">
    <property type="protein sequence ID" value="MEJ8570579.1"/>
    <property type="molecule type" value="Genomic_DNA"/>
</dbReference>
<dbReference type="InterPro" id="IPR007867">
    <property type="entry name" value="GMC_OxRtase_C"/>
</dbReference>
<dbReference type="GO" id="GO:0016614">
    <property type="term" value="F:oxidoreductase activity, acting on CH-OH group of donors"/>
    <property type="evidence" value="ECO:0007669"/>
    <property type="project" value="InterPro"/>
</dbReference>
<accession>A0AAW9RMF7</accession>
<dbReference type="PANTHER" id="PTHR11552">
    <property type="entry name" value="GLUCOSE-METHANOL-CHOLINE GMC OXIDOREDUCTASE"/>
    <property type="match status" value="1"/>
</dbReference>
<evidence type="ECO:0000256" key="6">
    <source>
        <dbReference type="RuleBase" id="RU003968"/>
    </source>
</evidence>
<dbReference type="Proteomes" id="UP001378188">
    <property type="component" value="Unassembled WGS sequence"/>
</dbReference>
<evidence type="ECO:0000256" key="3">
    <source>
        <dbReference type="ARBA" id="ARBA00022630"/>
    </source>
</evidence>
<keyword evidence="3 6" id="KW-0285">Flavoprotein</keyword>
<proteinExistence type="inferred from homology"/>
<dbReference type="Pfam" id="PF05199">
    <property type="entry name" value="GMC_oxred_C"/>
    <property type="match status" value="1"/>
</dbReference>
<organism evidence="8 9">
    <name type="scientific">Microbaculum marinum</name>
    <dbReference type="NCBI Taxonomy" id="1764581"/>
    <lineage>
        <taxon>Bacteria</taxon>
        <taxon>Pseudomonadati</taxon>
        <taxon>Pseudomonadota</taxon>
        <taxon>Alphaproteobacteria</taxon>
        <taxon>Hyphomicrobiales</taxon>
        <taxon>Tepidamorphaceae</taxon>
        <taxon>Microbaculum</taxon>
    </lineage>
</organism>
<dbReference type="Gene3D" id="3.30.560.10">
    <property type="entry name" value="Glucose Oxidase, domain 3"/>
    <property type="match status" value="1"/>
</dbReference>